<dbReference type="Gene3D" id="1.10.443.10">
    <property type="entry name" value="Intergrase catalytic core"/>
    <property type="match status" value="1"/>
</dbReference>
<dbReference type="EMBL" id="AGNL01022912">
    <property type="protein sequence ID" value="EJK59432.1"/>
    <property type="molecule type" value="Genomic_DNA"/>
</dbReference>
<dbReference type="GO" id="GO:0003677">
    <property type="term" value="F:DNA binding"/>
    <property type="evidence" value="ECO:0007669"/>
    <property type="project" value="InterPro"/>
</dbReference>
<organism evidence="2 3">
    <name type="scientific">Thalassiosira oceanica</name>
    <name type="common">Marine diatom</name>
    <dbReference type="NCBI Taxonomy" id="159749"/>
    <lineage>
        <taxon>Eukaryota</taxon>
        <taxon>Sar</taxon>
        <taxon>Stramenopiles</taxon>
        <taxon>Ochrophyta</taxon>
        <taxon>Bacillariophyta</taxon>
        <taxon>Coscinodiscophyceae</taxon>
        <taxon>Thalassiosirophycidae</taxon>
        <taxon>Thalassiosirales</taxon>
        <taxon>Thalassiosiraceae</taxon>
        <taxon>Thalassiosira</taxon>
    </lineage>
</organism>
<proteinExistence type="predicted"/>
<gene>
    <name evidence="2" type="ORF">THAOC_20343</name>
</gene>
<comment type="caution">
    <text evidence="2">The sequence shown here is derived from an EMBL/GenBank/DDBJ whole genome shotgun (WGS) entry which is preliminary data.</text>
</comment>
<dbReference type="InterPro" id="IPR011010">
    <property type="entry name" value="DNA_brk_join_enz"/>
</dbReference>
<dbReference type="GO" id="GO:0015074">
    <property type="term" value="P:DNA integration"/>
    <property type="evidence" value="ECO:0007669"/>
    <property type="project" value="InterPro"/>
</dbReference>
<dbReference type="GO" id="GO:0006310">
    <property type="term" value="P:DNA recombination"/>
    <property type="evidence" value="ECO:0007669"/>
    <property type="project" value="UniProtKB-KW"/>
</dbReference>
<dbReference type="OrthoDB" id="3254696at2759"/>
<evidence type="ECO:0000313" key="3">
    <source>
        <dbReference type="Proteomes" id="UP000266841"/>
    </source>
</evidence>
<dbReference type="Proteomes" id="UP000266841">
    <property type="component" value="Unassembled WGS sequence"/>
</dbReference>
<evidence type="ECO:0000313" key="2">
    <source>
        <dbReference type="EMBL" id="EJK59432.1"/>
    </source>
</evidence>
<dbReference type="SUPFAM" id="SSF56349">
    <property type="entry name" value="DNA breaking-rejoining enzymes"/>
    <property type="match status" value="1"/>
</dbReference>
<dbReference type="AlphaFoldDB" id="K0SLS0"/>
<keyword evidence="1" id="KW-0233">DNA recombination</keyword>
<sequence>MQRYTDAILHAQAQNKTNPEGTIVADFVARDFPVPTQASNDSGLGARTDVLGEVKTLQPSKTSYDKGNCQTNRPVNLRATQAVRSYRRRAAGLDQKYAQEVVGDGTNGQRASLPRLTTVGLEDGRVRPIPVTEKPEASSTETNHKNCKGLKSRIVEFKNSPLAIASAGGVKQVSWSNPDGKVTNSDLELAGILGHNDVLAQDTDVTETTAATGTDNLSALSWATKRAVTSTGPVSYLLRLQALHQRRYPRALEALPPAARDELRPAMRAVLHSTITAGNPKRAGSRAAQFRRFRSWCESYGTDPFLQGLADPLPFLMAYAFQYRTGVVAPRGAPVLARTAEDAIRLVCQTIETGMDGWDPRYNNRKGKMDPRLTRLWKDWGKWDPPPKRVKPIPLGILLEADRLARESGSPALLATARMMWVAYFFLCRPGEYCDTGLAESNHFFRLCDVCLRNASEVINLASASEATLRTASSATMTFTDQKNCDRGEKIGQHDNSHPIASPVKNLVEQVIHLRTHGAPPDTPLCAYSHDGDWFTVNPTMLTRLLRQATARVGAKYGLEPDDVSARSMRASGAMALLCAEVDPVKIQLMGRWRSDCMLRYLFVQADSIVRDFSTQMVACGDFSFLPNTPVHDLVTKEQDSSLYKDIVFFE</sequence>
<name>K0SLS0_THAOC</name>
<evidence type="ECO:0000256" key="1">
    <source>
        <dbReference type="ARBA" id="ARBA00023172"/>
    </source>
</evidence>
<accession>K0SLS0</accession>
<reference evidence="2 3" key="1">
    <citation type="journal article" date="2012" name="Genome Biol.">
        <title>Genome and low-iron response of an oceanic diatom adapted to chronic iron limitation.</title>
        <authorList>
            <person name="Lommer M."/>
            <person name="Specht M."/>
            <person name="Roy A.S."/>
            <person name="Kraemer L."/>
            <person name="Andreson R."/>
            <person name="Gutowska M.A."/>
            <person name="Wolf J."/>
            <person name="Bergner S.V."/>
            <person name="Schilhabel M.B."/>
            <person name="Klostermeier U.C."/>
            <person name="Beiko R.G."/>
            <person name="Rosenstiel P."/>
            <person name="Hippler M."/>
            <person name="Laroche J."/>
        </authorList>
    </citation>
    <scope>NUCLEOTIDE SEQUENCE [LARGE SCALE GENOMIC DNA]</scope>
    <source>
        <strain evidence="2 3">CCMP1005</strain>
    </source>
</reference>
<keyword evidence="3" id="KW-1185">Reference proteome</keyword>
<protein>
    <submittedName>
        <fullName evidence="2">Uncharacterized protein</fullName>
    </submittedName>
</protein>
<dbReference type="InterPro" id="IPR013762">
    <property type="entry name" value="Integrase-like_cat_sf"/>
</dbReference>